<keyword evidence="2" id="KW-1133">Transmembrane helix</keyword>
<keyword evidence="4" id="KW-0406">Ion transport</keyword>
<dbReference type="Gene3D" id="3.30.70.1450">
    <property type="entry name" value="Regulator of K+ conductance, C-terminal domain"/>
    <property type="match status" value="1"/>
</dbReference>
<dbReference type="RefSeq" id="WP_370875021.1">
    <property type="nucleotide sequence ID" value="NZ_JAUSUB010000011.1"/>
</dbReference>
<dbReference type="Gene3D" id="3.40.50.720">
    <property type="entry name" value="NAD(P)-binding Rossmann-like Domain"/>
    <property type="match status" value="1"/>
</dbReference>
<evidence type="ECO:0000256" key="1">
    <source>
        <dbReference type="ARBA" id="ARBA00004651"/>
    </source>
</evidence>
<dbReference type="InterPro" id="IPR050721">
    <property type="entry name" value="Trk_Ktr_HKT_K-transport"/>
</dbReference>
<dbReference type="SUPFAM" id="SSF81324">
    <property type="entry name" value="Voltage-gated potassium channels"/>
    <property type="match status" value="1"/>
</dbReference>
<feature type="transmembrane region" description="Helical" evidence="2">
    <location>
        <begin position="48"/>
        <end position="64"/>
    </location>
</feature>
<organism evidence="4 5">
    <name type="scientific">Cytobacillus purgationiresistens</name>
    <dbReference type="NCBI Taxonomy" id="863449"/>
    <lineage>
        <taxon>Bacteria</taxon>
        <taxon>Bacillati</taxon>
        <taxon>Bacillota</taxon>
        <taxon>Bacilli</taxon>
        <taxon>Bacillales</taxon>
        <taxon>Bacillaceae</taxon>
        <taxon>Cytobacillus</taxon>
    </lineage>
</organism>
<dbReference type="InterPro" id="IPR036291">
    <property type="entry name" value="NAD(P)-bd_dom_sf"/>
</dbReference>
<dbReference type="EMBL" id="JAUSUB010000011">
    <property type="protein sequence ID" value="MDQ0270910.1"/>
    <property type="molecule type" value="Genomic_DNA"/>
</dbReference>
<dbReference type="SUPFAM" id="SSF51735">
    <property type="entry name" value="NAD(P)-binding Rossmann-fold domains"/>
    <property type="match status" value="1"/>
</dbReference>
<proteinExistence type="predicted"/>
<sequence>MPHFIYSYFTRLPLVLRILFMALFAVVFFGYFVHLIEPNSFPTWFDGIWWAIITASTVGYGDYVPETFLGRFTGILLVMTGAGFLASYFVALATAAVSKQNDYIQGKFRYKGSDHIVVIGWNERSREILRTICSYENSVPVTLIDETLEENPLPDKQLHFVKGRANRDEVLLKANIEKSRKVIITADQNKDELNADMNSILTLLAIKGLNPDVPCIVEILTSEQTANAKRAGADEVVQTNMLTSFVMINSLTSQEMVTSFLGLLSQLDERKLSFHPASIELIGKSFVEINERLMQDGVLLLGVKRGEETVVNPPHPFIITENDFLIVLMN</sequence>
<dbReference type="Gene3D" id="1.10.287.70">
    <property type="match status" value="1"/>
</dbReference>
<dbReference type="Proteomes" id="UP001238088">
    <property type="component" value="Unassembled WGS sequence"/>
</dbReference>
<protein>
    <submittedName>
        <fullName evidence="4">Voltage-gated potassium channel</fullName>
    </submittedName>
</protein>
<keyword evidence="2" id="KW-0472">Membrane</keyword>
<dbReference type="SUPFAM" id="SSF116726">
    <property type="entry name" value="TrkA C-terminal domain-like"/>
    <property type="match status" value="1"/>
</dbReference>
<dbReference type="Pfam" id="PF02254">
    <property type="entry name" value="TrkA_N"/>
    <property type="match status" value="1"/>
</dbReference>
<dbReference type="GO" id="GO:0034220">
    <property type="term" value="P:monoatomic ion transmembrane transport"/>
    <property type="evidence" value="ECO:0007669"/>
    <property type="project" value="UniProtKB-KW"/>
</dbReference>
<evidence type="ECO:0000313" key="5">
    <source>
        <dbReference type="Proteomes" id="UP001238088"/>
    </source>
</evidence>
<keyword evidence="4" id="KW-0407">Ion channel</keyword>
<dbReference type="InterPro" id="IPR013099">
    <property type="entry name" value="K_chnl_dom"/>
</dbReference>
<name>A0ABU0AI36_9BACI</name>
<keyword evidence="5" id="KW-1185">Reference proteome</keyword>
<comment type="subcellular location">
    <subcellularLocation>
        <location evidence="1">Cell membrane</location>
        <topology evidence="1">Multi-pass membrane protein</topology>
    </subcellularLocation>
</comment>
<evidence type="ECO:0000256" key="2">
    <source>
        <dbReference type="SAM" id="Phobius"/>
    </source>
</evidence>
<feature type="domain" description="RCK N-terminal" evidence="3">
    <location>
        <begin position="113"/>
        <end position="238"/>
    </location>
</feature>
<feature type="transmembrane region" description="Helical" evidence="2">
    <location>
        <begin position="76"/>
        <end position="97"/>
    </location>
</feature>
<dbReference type="PANTHER" id="PTHR43833:SF9">
    <property type="entry name" value="POTASSIUM CHANNEL PROTEIN YUGO-RELATED"/>
    <property type="match status" value="1"/>
</dbReference>
<dbReference type="PROSITE" id="PS51201">
    <property type="entry name" value="RCK_N"/>
    <property type="match status" value="1"/>
</dbReference>
<accession>A0ABU0AI36</accession>
<evidence type="ECO:0000313" key="4">
    <source>
        <dbReference type="EMBL" id="MDQ0270910.1"/>
    </source>
</evidence>
<evidence type="ECO:0000259" key="3">
    <source>
        <dbReference type="PROSITE" id="PS51201"/>
    </source>
</evidence>
<dbReference type="InterPro" id="IPR036721">
    <property type="entry name" value="RCK_C_sf"/>
</dbReference>
<dbReference type="Pfam" id="PF07885">
    <property type="entry name" value="Ion_trans_2"/>
    <property type="match status" value="1"/>
</dbReference>
<feature type="transmembrane region" description="Helical" evidence="2">
    <location>
        <begin position="12"/>
        <end position="36"/>
    </location>
</feature>
<reference evidence="4 5" key="1">
    <citation type="submission" date="2023-07" db="EMBL/GenBank/DDBJ databases">
        <title>Genomic Encyclopedia of Type Strains, Phase IV (KMG-IV): sequencing the most valuable type-strain genomes for metagenomic binning, comparative biology and taxonomic classification.</title>
        <authorList>
            <person name="Goeker M."/>
        </authorList>
    </citation>
    <scope>NUCLEOTIDE SEQUENCE [LARGE SCALE GENOMIC DNA]</scope>
    <source>
        <strain evidence="4 5">DSM 23494</strain>
    </source>
</reference>
<gene>
    <name evidence="4" type="ORF">J2S17_002796</name>
</gene>
<dbReference type="InterPro" id="IPR003148">
    <property type="entry name" value="RCK_N"/>
</dbReference>
<keyword evidence="4" id="KW-0813">Transport</keyword>
<dbReference type="PANTHER" id="PTHR43833">
    <property type="entry name" value="POTASSIUM CHANNEL PROTEIN 2-RELATED-RELATED"/>
    <property type="match status" value="1"/>
</dbReference>
<keyword evidence="2" id="KW-0812">Transmembrane</keyword>
<comment type="caution">
    <text evidence="4">The sequence shown here is derived from an EMBL/GenBank/DDBJ whole genome shotgun (WGS) entry which is preliminary data.</text>
</comment>